<accession>A0A8J6A7H4</accession>
<gene>
    <name evidence="4" type="ORF">J0S82_003272</name>
</gene>
<dbReference type="InterPro" id="IPR005707">
    <property type="entry name" value="Ribosomal_uS2_euk/arc"/>
</dbReference>
<dbReference type="SUPFAM" id="SSF52313">
    <property type="entry name" value="Ribosomal protein S2"/>
    <property type="match status" value="1"/>
</dbReference>
<dbReference type="AlphaFoldDB" id="A0A8J6A7H4"/>
<keyword evidence="1 4" id="KW-0689">Ribosomal protein</keyword>
<comment type="caution">
    <text evidence="4">The sequence shown here is derived from an EMBL/GenBank/DDBJ whole genome shotgun (WGS) entry which is preliminary data.</text>
</comment>
<evidence type="ECO:0000256" key="3">
    <source>
        <dbReference type="SAM" id="MobiDB-lite"/>
    </source>
</evidence>
<feature type="region of interest" description="Disordered" evidence="3">
    <location>
        <begin position="174"/>
        <end position="225"/>
    </location>
</feature>
<dbReference type="Gene3D" id="3.40.50.10490">
    <property type="entry name" value="Glucose-6-phosphate isomerase like protein, domain 1"/>
    <property type="match status" value="1"/>
</dbReference>
<dbReference type="PANTHER" id="PTHR11489">
    <property type="entry name" value="40S RIBOSOMAL PROTEIN SA"/>
    <property type="match status" value="1"/>
</dbReference>
<dbReference type="PROSITE" id="PS00962">
    <property type="entry name" value="RIBOSOMAL_S2_1"/>
    <property type="match status" value="1"/>
</dbReference>
<keyword evidence="2" id="KW-0687">Ribonucleoprotein</keyword>
<dbReference type="EMBL" id="JAGFMF010011747">
    <property type="protein sequence ID" value="KAG8514396.1"/>
    <property type="molecule type" value="Genomic_DNA"/>
</dbReference>
<dbReference type="GO" id="GO:0015935">
    <property type="term" value="C:small ribosomal subunit"/>
    <property type="evidence" value="ECO:0007669"/>
    <property type="project" value="InterPro"/>
</dbReference>
<evidence type="ECO:0000256" key="1">
    <source>
        <dbReference type="ARBA" id="ARBA00022980"/>
    </source>
</evidence>
<reference evidence="4" key="1">
    <citation type="journal article" date="2021" name="Evol. Appl.">
        <title>The genome of the Pyrenean desman and the effects of bottlenecks and inbreeding on the genomic landscape of an endangered species.</title>
        <authorList>
            <person name="Escoda L."/>
            <person name="Castresana J."/>
        </authorList>
    </citation>
    <scope>NUCLEOTIDE SEQUENCE</scope>
    <source>
        <strain evidence="4">IBE-C5619</strain>
    </source>
</reference>
<dbReference type="InterPro" id="IPR018130">
    <property type="entry name" value="Ribosomal_uS2_CS"/>
</dbReference>
<evidence type="ECO:0000313" key="4">
    <source>
        <dbReference type="EMBL" id="KAG8514396.1"/>
    </source>
</evidence>
<evidence type="ECO:0000313" key="5">
    <source>
        <dbReference type="Proteomes" id="UP000700334"/>
    </source>
</evidence>
<sequence>MSGTPDVLQMKEDDVLKFLAAETHLGDINLDSQWNSALQRKSHSIYSTHLKRTWEKLLLLFSSHCCLKLATVHVSWARNMDQRAVLKFVLPLELQLLLVTWLLEPSLQTRKLSGNQDFWWVPTPGLMATHSQECLYVMVLTTAPYSTFSGCADIAIPAAIRVLTQWFSDPEKTEKEVQATTEKAVAKEEFQGEGAAPAPELTAAAPERQPGQRAASATVDGHSSC</sequence>
<dbReference type="GO" id="GO:0003735">
    <property type="term" value="F:structural constituent of ribosome"/>
    <property type="evidence" value="ECO:0007669"/>
    <property type="project" value="InterPro"/>
</dbReference>
<organism evidence="4 5">
    <name type="scientific">Galemys pyrenaicus</name>
    <name type="common">Iberian desman</name>
    <name type="synonym">Pyrenean desman</name>
    <dbReference type="NCBI Taxonomy" id="202257"/>
    <lineage>
        <taxon>Eukaryota</taxon>
        <taxon>Metazoa</taxon>
        <taxon>Chordata</taxon>
        <taxon>Craniata</taxon>
        <taxon>Vertebrata</taxon>
        <taxon>Euteleostomi</taxon>
        <taxon>Mammalia</taxon>
        <taxon>Eutheria</taxon>
        <taxon>Laurasiatheria</taxon>
        <taxon>Eulipotyphla</taxon>
        <taxon>Talpidae</taxon>
        <taxon>Galemys</taxon>
    </lineage>
</organism>
<dbReference type="InterPro" id="IPR023591">
    <property type="entry name" value="Ribosomal_uS2_flav_dom_sf"/>
</dbReference>
<name>A0A8J6A7H4_GALPY</name>
<protein>
    <submittedName>
        <fullName evidence="4">40S ribosomal protein SA</fullName>
    </submittedName>
</protein>
<evidence type="ECO:0000256" key="2">
    <source>
        <dbReference type="ARBA" id="ARBA00023274"/>
    </source>
</evidence>
<keyword evidence="5" id="KW-1185">Reference proteome</keyword>
<dbReference type="GO" id="GO:0006412">
    <property type="term" value="P:translation"/>
    <property type="evidence" value="ECO:0007669"/>
    <property type="project" value="InterPro"/>
</dbReference>
<feature type="compositionally biased region" description="Low complexity" evidence="3">
    <location>
        <begin position="193"/>
        <end position="207"/>
    </location>
</feature>
<proteinExistence type="predicted"/>
<dbReference type="Proteomes" id="UP000700334">
    <property type="component" value="Unassembled WGS sequence"/>
</dbReference>